<dbReference type="InterPro" id="IPR037700">
    <property type="entry name" value="NUP88/NUP82"/>
</dbReference>
<evidence type="ECO:0000256" key="4">
    <source>
        <dbReference type="ARBA" id="ARBA00022927"/>
    </source>
</evidence>
<keyword evidence="7" id="KW-0539">Nucleus</keyword>
<reference evidence="8 9" key="1">
    <citation type="submission" date="2016-02" db="EMBL/GenBank/DDBJ databases">
        <title>Complete genome sequence and transcriptome regulation of the pentose utilising yeast Sugiyamaella lignohabitans.</title>
        <authorList>
            <person name="Bellasio M."/>
            <person name="Peymann A."/>
            <person name="Valli M."/>
            <person name="Sipitzky M."/>
            <person name="Graf A."/>
            <person name="Sauer M."/>
            <person name="Marx H."/>
            <person name="Mattanovich D."/>
        </authorList>
    </citation>
    <scope>NUCLEOTIDE SEQUENCE [LARGE SCALE GENOMIC DNA]</scope>
    <source>
        <strain evidence="8 9">CBS 10342</strain>
    </source>
</reference>
<dbReference type="GO" id="GO:0006406">
    <property type="term" value="P:mRNA export from nucleus"/>
    <property type="evidence" value="ECO:0007669"/>
    <property type="project" value="TreeGrafter"/>
</dbReference>
<dbReference type="GO" id="GO:0006606">
    <property type="term" value="P:protein import into nucleus"/>
    <property type="evidence" value="ECO:0007669"/>
    <property type="project" value="TreeGrafter"/>
</dbReference>
<gene>
    <name evidence="8" type="ORF">AWJ20_1270</name>
</gene>
<keyword evidence="3" id="KW-0509">mRNA transport</keyword>
<dbReference type="GO" id="GO:0005643">
    <property type="term" value="C:nuclear pore"/>
    <property type="evidence" value="ECO:0007669"/>
    <property type="project" value="UniProtKB-SubCell"/>
</dbReference>
<name>A0A161HG49_9ASCO</name>
<evidence type="ECO:0000256" key="6">
    <source>
        <dbReference type="ARBA" id="ARBA00023132"/>
    </source>
</evidence>
<evidence type="ECO:0000256" key="2">
    <source>
        <dbReference type="ARBA" id="ARBA00022448"/>
    </source>
</evidence>
<accession>A0A161HG49</accession>
<dbReference type="RefSeq" id="XP_018735469.1">
    <property type="nucleotide sequence ID" value="XM_018878135.1"/>
</dbReference>
<keyword evidence="6" id="KW-0906">Nuclear pore complex</keyword>
<evidence type="ECO:0000256" key="7">
    <source>
        <dbReference type="ARBA" id="ARBA00023242"/>
    </source>
</evidence>
<protein>
    <submittedName>
        <fullName evidence="8">Nucleoporin nup82</fullName>
    </submittedName>
</protein>
<dbReference type="GO" id="GO:0000055">
    <property type="term" value="P:ribosomal large subunit export from nucleus"/>
    <property type="evidence" value="ECO:0007669"/>
    <property type="project" value="InterPro"/>
</dbReference>
<sequence length="800" mass="88391">MASKLSKFTAYVQNHKVFDCAPQQNLSAGPLNLVAVRDNDVITVSGSIVKYAILDTKLQSPNTYDLVTVDFEILDLVLNRSGTLLAVVGKYTLIYLYLPTSGCAPDNLKKKGTTGGNSYPGSVNNFKIELTSGKITGSESSDNVSTSTSTSTAKRQCEILKVVWNSIASHDSNLVLLLDNGYIRSYDIVTSHKFPDYELCLLGNGSIDNISEDRSYALDNEDSIQDPVSIAFGSDADPLGKLTLYVLTKEGDIFGLCPWVPAKFILSKQEVSELFDNAVADQYQYKQEHGKESLLNSHYRDQLAWTTDLWRQIDTSPQEVRLSKRGTLESCHVLNRPNIIISRNGSPQKLQPQGPFRYQPFPDTLYEGSAIDFISTDSGSMTTLAVLYSTGRINFYLQDISLDMIWEGANSLSDICLALIESITIPNDPVSKGQSTGTGVASASASPFSLGSVSGIPSHFSTPKTSNAFSLTKVTTPTPTKPGSFRLIKTSTTNELEFYVISGPCVYRVDFSPWAIPLSQAIEGSNSQEALSVVSSHLSSNIWVILDKSRNQSPVLGIGALPDPLGMHIPFVHTQKLVYIEVPDSNESTSRSISSSLDLAVNSTSLASSSQLTSIPARTIKYTSLLKTPFSHSSIDAKLSEISFEPPLAPKGVSITDVIKPNTENLAYLSEISNYYCEQLSKLHESGLHMHTRLDLQRSELHRQIKKVSELYNTVQKLEQQRPTKTLAEIFDKQERLRQRSLSLLEKLSRRRSILLSNQEKKWLAELQRSQERIYDPAGLERRVKNVSNSLQHTPRCLTN</sequence>
<evidence type="ECO:0000256" key="3">
    <source>
        <dbReference type="ARBA" id="ARBA00022816"/>
    </source>
</evidence>
<keyword evidence="4" id="KW-0653">Protein transport</keyword>
<evidence type="ECO:0000256" key="5">
    <source>
        <dbReference type="ARBA" id="ARBA00023010"/>
    </source>
</evidence>
<proteinExistence type="predicted"/>
<dbReference type="PANTHER" id="PTHR13257">
    <property type="entry name" value="NUCLEOPORIN NUP84-RELATED"/>
    <property type="match status" value="1"/>
</dbReference>
<evidence type="ECO:0000313" key="8">
    <source>
        <dbReference type="EMBL" id="ANB12992.1"/>
    </source>
</evidence>
<evidence type="ECO:0000313" key="9">
    <source>
        <dbReference type="Proteomes" id="UP000189580"/>
    </source>
</evidence>
<comment type="subcellular location">
    <subcellularLocation>
        <location evidence="1">Nucleus</location>
        <location evidence="1">Nuclear pore complex</location>
    </subcellularLocation>
</comment>
<dbReference type="GO" id="GO:0000056">
    <property type="term" value="P:ribosomal small subunit export from nucleus"/>
    <property type="evidence" value="ECO:0007669"/>
    <property type="project" value="InterPro"/>
</dbReference>
<dbReference type="PANTHER" id="PTHR13257:SF0">
    <property type="entry name" value="NUCLEAR PORE COMPLEX PROTEIN NUP88"/>
    <property type="match status" value="1"/>
</dbReference>
<dbReference type="Proteomes" id="UP000189580">
    <property type="component" value="Chromosome a"/>
</dbReference>
<keyword evidence="5" id="KW-0811">Translocation</keyword>
<keyword evidence="2" id="KW-0813">Transport</keyword>
<dbReference type="GeneID" id="30033054"/>
<dbReference type="EMBL" id="CP014501">
    <property type="protein sequence ID" value="ANB12992.1"/>
    <property type="molecule type" value="Genomic_DNA"/>
</dbReference>
<keyword evidence="9" id="KW-1185">Reference proteome</keyword>
<dbReference type="KEGG" id="slb:AWJ20_1270"/>
<organism evidence="8 9">
    <name type="scientific">Sugiyamaella lignohabitans</name>
    <dbReference type="NCBI Taxonomy" id="796027"/>
    <lineage>
        <taxon>Eukaryota</taxon>
        <taxon>Fungi</taxon>
        <taxon>Dikarya</taxon>
        <taxon>Ascomycota</taxon>
        <taxon>Saccharomycotina</taxon>
        <taxon>Dipodascomycetes</taxon>
        <taxon>Dipodascales</taxon>
        <taxon>Trichomonascaceae</taxon>
        <taxon>Sugiyamaella</taxon>
    </lineage>
</organism>
<dbReference type="GO" id="GO:0017056">
    <property type="term" value="F:structural constituent of nuclear pore"/>
    <property type="evidence" value="ECO:0007669"/>
    <property type="project" value="InterPro"/>
</dbReference>
<dbReference type="AlphaFoldDB" id="A0A161HG49"/>
<evidence type="ECO:0000256" key="1">
    <source>
        <dbReference type="ARBA" id="ARBA00004567"/>
    </source>
</evidence>
<dbReference type="OrthoDB" id="341482at2759"/>